<dbReference type="PANTHER" id="PTHR35011">
    <property type="entry name" value="2,3-DIKETO-L-GULONATE TRAP TRANSPORTER SMALL PERMEASE PROTEIN YIAM"/>
    <property type="match status" value="1"/>
</dbReference>
<comment type="function">
    <text evidence="9">Part of the tripartite ATP-independent periplasmic (TRAP) transport system.</text>
</comment>
<dbReference type="RefSeq" id="WP_005861492.1">
    <property type="nucleotide sequence ID" value="NZ_AAYA01000012.1"/>
</dbReference>
<keyword evidence="2 9" id="KW-0813">Transport</keyword>
<feature type="domain" description="Tripartite ATP-independent periplasmic transporters DctQ component" evidence="10">
    <location>
        <begin position="30"/>
        <end position="157"/>
    </location>
</feature>
<gene>
    <name evidence="11" type="ORF">SSE37_00250</name>
</gene>
<protein>
    <recommendedName>
        <fullName evidence="9">TRAP transporter small permease protein</fullName>
    </recommendedName>
</protein>
<dbReference type="InterPro" id="IPR007387">
    <property type="entry name" value="TRAP_DctQ"/>
</dbReference>
<feature type="transmembrane region" description="Helical" evidence="9">
    <location>
        <begin position="54"/>
        <end position="72"/>
    </location>
</feature>
<evidence type="ECO:0000256" key="7">
    <source>
        <dbReference type="ARBA" id="ARBA00023136"/>
    </source>
</evidence>
<dbReference type="GO" id="GO:0015740">
    <property type="term" value="P:C4-dicarboxylate transport"/>
    <property type="evidence" value="ECO:0007669"/>
    <property type="project" value="TreeGrafter"/>
</dbReference>
<dbReference type="InterPro" id="IPR055348">
    <property type="entry name" value="DctQ"/>
</dbReference>
<organism evidence="11 12">
    <name type="scientific">Sagittula stellata (strain ATCC 700073 / DSM 11524 / E-37)</name>
    <dbReference type="NCBI Taxonomy" id="388399"/>
    <lineage>
        <taxon>Bacteria</taxon>
        <taxon>Pseudomonadati</taxon>
        <taxon>Pseudomonadota</taxon>
        <taxon>Alphaproteobacteria</taxon>
        <taxon>Rhodobacterales</taxon>
        <taxon>Roseobacteraceae</taxon>
        <taxon>Sagittula</taxon>
    </lineage>
</organism>
<keyword evidence="6 9" id="KW-1133">Transmembrane helix</keyword>
<dbReference type="OrthoDB" id="2877624at2"/>
<dbReference type="Proteomes" id="UP000005713">
    <property type="component" value="Unassembled WGS sequence"/>
</dbReference>
<dbReference type="EMBL" id="AAYA01000012">
    <property type="protein sequence ID" value="EBA06855.1"/>
    <property type="molecule type" value="Genomic_DNA"/>
</dbReference>
<reference evidence="11 12" key="1">
    <citation type="submission" date="2006-06" db="EMBL/GenBank/DDBJ databases">
        <authorList>
            <person name="Moran M.A."/>
            <person name="Ferriera S."/>
            <person name="Johnson J."/>
            <person name="Kravitz S."/>
            <person name="Beeson K."/>
            <person name="Sutton G."/>
            <person name="Rogers Y.-H."/>
            <person name="Friedman R."/>
            <person name="Frazier M."/>
            <person name="Venter J.C."/>
        </authorList>
    </citation>
    <scope>NUCLEOTIDE SEQUENCE [LARGE SCALE GENOMIC DNA]</scope>
    <source>
        <strain evidence="11 12">E-37</strain>
    </source>
</reference>
<sequence length="164" mass="17024">MTATISAASGVTRWLRSGIAAICAVLLLAMMLLTMADVLGRYLMNAPVKGATELTELMLAAVIFIGLPAASLDRDHIYVDVLTARLSGWLQAVLETAVALVSSGILGVVAWRLWKIGDQIAGYGGTTPTLKLPLAPLAYGVAVLCGAAAVITLVQILGKRGHNG</sequence>
<proteinExistence type="inferred from homology"/>
<keyword evidence="12" id="KW-1185">Reference proteome</keyword>
<evidence type="ECO:0000256" key="4">
    <source>
        <dbReference type="ARBA" id="ARBA00022519"/>
    </source>
</evidence>
<comment type="caution">
    <text evidence="11">The sequence shown here is derived from an EMBL/GenBank/DDBJ whole genome shotgun (WGS) entry which is preliminary data.</text>
</comment>
<dbReference type="GO" id="GO:0005886">
    <property type="term" value="C:plasma membrane"/>
    <property type="evidence" value="ECO:0007669"/>
    <property type="project" value="UniProtKB-SubCell"/>
</dbReference>
<evidence type="ECO:0000256" key="5">
    <source>
        <dbReference type="ARBA" id="ARBA00022692"/>
    </source>
</evidence>
<evidence type="ECO:0000313" key="12">
    <source>
        <dbReference type="Proteomes" id="UP000005713"/>
    </source>
</evidence>
<comment type="subunit">
    <text evidence="9">The complex comprises the extracytoplasmic solute receptor protein and the two transmembrane proteins.</text>
</comment>
<evidence type="ECO:0000256" key="2">
    <source>
        <dbReference type="ARBA" id="ARBA00022448"/>
    </source>
</evidence>
<evidence type="ECO:0000256" key="8">
    <source>
        <dbReference type="ARBA" id="ARBA00038436"/>
    </source>
</evidence>
<dbReference type="GO" id="GO:0022857">
    <property type="term" value="F:transmembrane transporter activity"/>
    <property type="evidence" value="ECO:0007669"/>
    <property type="project" value="UniProtKB-UniRule"/>
</dbReference>
<keyword evidence="3" id="KW-1003">Cell membrane</keyword>
<evidence type="ECO:0000313" key="11">
    <source>
        <dbReference type="EMBL" id="EBA06855.1"/>
    </source>
</evidence>
<dbReference type="PANTHER" id="PTHR35011:SF10">
    <property type="entry name" value="TRAP TRANSPORTER SMALL PERMEASE PROTEIN"/>
    <property type="match status" value="1"/>
</dbReference>
<evidence type="ECO:0000256" key="1">
    <source>
        <dbReference type="ARBA" id="ARBA00004429"/>
    </source>
</evidence>
<dbReference type="AlphaFoldDB" id="A3K796"/>
<keyword evidence="7 9" id="KW-0472">Membrane</keyword>
<evidence type="ECO:0000256" key="3">
    <source>
        <dbReference type="ARBA" id="ARBA00022475"/>
    </source>
</evidence>
<name>A3K796_SAGS3</name>
<evidence type="ECO:0000256" key="6">
    <source>
        <dbReference type="ARBA" id="ARBA00022989"/>
    </source>
</evidence>
<dbReference type="eggNOG" id="COG3090">
    <property type="taxonomic scope" value="Bacteria"/>
</dbReference>
<comment type="subcellular location">
    <subcellularLocation>
        <location evidence="1 9">Cell inner membrane</location>
        <topology evidence="1 9">Multi-pass membrane protein</topology>
    </subcellularLocation>
</comment>
<keyword evidence="4 9" id="KW-0997">Cell inner membrane</keyword>
<accession>A3K796</accession>
<feature type="transmembrane region" description="Helical" evidence="9">
    <location>
        <begin position="92"/>
        <end position="114"/>
    </location>
</feature>
<evidence type="ECO:0000256" key="9">
    <source>
        <dbReference type="RuleBase" id="RU369079"/>
    </source>
</evidence>
<feature type="transmembrane region" description="Helical" evidence="9">
    <location>
        <begin position="134"/>
        <end position="158"/>
    </location>
</feature>
<dbReference type="Pfam" id="PF04290">
    <property type="entry name" value="DctQ"/>
    <property type="match status" value="1"/>
</dbReference>
<feature type="transmembrane region" description="Helical" evidence="9">
    <location>
        <begin position="14"/>
        <end position="34"/>
    </location>
</feature>
<evidence type="ECO:0000259" key="10">
    <source>
        <dbReference type="Pfam" id="PF04290"/>
    </source>
</evidence>
<keyword evidence="5 9" id="KW-0812">Transmembrane</keyword>
<comment type="similarity">
    <text evidence="8 9">Belongs to the TRAP transporter small permease family.</text>
</comment>